<accession>A0ABS0R5E3</accession>
<evidence type="ECO:0000313" key="3">
    <source>
        <dbReference type="Proteomes" id="UP000638849"/>
    </source>
</evidence>
<name>A0ABS0R5E3_9ACTN</name>
<gene>
    <name evidence="2" type="ORF">JBF12_06210</name>
</gene>
<evidence type="ECO:0000313" key="2">
    <source>
        <dbReference type="EMBL" id="MBI0312602.1"/>
    </source>
</evidence>
<dbReference type="Proteomes" id="UP000638849">
    <property type="component" value="Unassembled WGS sequence"/>
</dbReference>
<keyword evidence="3" id="KW-1185">Reference proteome</keyword>
<dbReference type="RefSeq" id="WP_198275829.1">
    <property type="nucleotide sequence ID" value="NZ_BAAAIF010000001.1"/>
</dbReference>
<comment type="caution">
    <text evidence="2">The sequence shown here is derived from an EMBL/GenBank/DDBJ whole genome shotgun (WGS) entry which is preliminary data.</text>
</comment>
<dbReference type="EMBL" id="JAEEAQ010000036">
    <property type="protein sequence ID" value="MBI0312602.1"/>
    <property type="molecule type" value="Genomic_DNA"/>
</dbReference>
<organism evidence="2 3">
    <name type="scientific">Streptomyces javensis</name>
    <dbReference type="NCBI Taxonomy" id="114698"/>
    <lineage>
        <taxon>Bacteria</taxon>
        <taxon>Bacillati</taxon>
        <taxon>Actinomycetota</taxon>
        <taxon>Actinomycetes</taxon>
        <taxon>Kitasatosporales</taxon>
        <taxon>Streptomycetaceae</taxon>
        <taxon>Streptomyces</taxon>
        <taxon>Streptomyces violaceusniger group</taxon>
    </lineage>
</organism>
<reference evidence="2 3" key="1">
    <citation type="submission" date="2020-12" db="EMBL/GenBank/DDBJ databases">
        <authorList>
            <person name="Kusuma A.B."/>
            <person name="Nouioui I."/>
            <person name="Goodfellow M."/>
        </authorList>
    </citation>
    <scope>NUCLEOTIDE SEQUENCE [LARGE SCALE GENOMIC DNA]</scope>
    <source>
        <strain evidence="2 3">DSM 41764</strain>
    </source>
</reference>
<proteinExistence type="predicted"/>
<protein>
    <submittedName>
        <fullName evidence="2">Uncharacterized protein</fullName>
    </submittedName>
</protein>
<feature type="compositionally biased region" description="Basic residues" evidence="1">
    <location>
        <begin position="131"/>
        <end position="145"/>
    </location>
</feature>
<feature type="region of interest" description="Disordered" evidence="1">
    <location>
        <begin position="112"/>
        <end position="146"/>
    </location>
</feature>
<sequence length="167" mass="17618">MNPLTGFAASLLSVADPLLEQVSAPVTHRIGERAGQVAGPGDIRAGEPEGKRLLLLAAGERVTRRVIQEVVLAGAGEVGPDRFGGARARGGEVFAGDLAAAEAAAFTDLREQAGAADPGDRRTPPPPPGRQRNRRRAPLARRFAHRTRETAHPRFVLLAMAGNTLLK</sequence>
<evidence type="ECO:0000256" key="1">
    <source>
        <dbReference type="SAM" id="MobiDB-lite"/>
    </source>
</evidence>